<dbReference type="InterPro" id="IPR011006">
    <property type="entry name" value="CheY-like_superfamily"/>
</dbReference>
<dbReference type="InterPro" id="IPR001789">
    <property type="entry name" value="Sig_transdc_resp-reg_receiver"/>
</dbReference>
<evidence type="ECO:0000313" key="6">
    <source>
        <dbReference type="EMBL" id="AWL13133.1"/>
    </source>
</evidence>
<evidence type="ECO:0000313" key="7">
    <source>
        <dbReference type="Proteomes" id="UP000245728"/>
    </source>
</evidence>
<comment type="caution">
    <text evidence="3">Lacks conserved residue(s) required for the propagation of feature annotation.</text>
</comment>
<dbReference type="OrthoDB" id="7298659at2"/>
<dbReference type="EMBL" id="CP029347">
    <property type="protein sequence ID" value="AWL13133.1"/>
    <property type="molecule type" value="Genomic_DNA"/>
</dbReference>
<keyword evidence="7" id="KW-1185">Reference proteome</keyword>
<evidence type="ECO:0000256" key="1">
    <source>
        <dbReference type="ARBA" id="ARBA00022737"/>
    </source>
</evidence>
<keyword evidence="1" id="KW-0677">Repeat</keyword>
<dbReference type="PANTHER" id="PTHR45586:SF1">
    <property type="entry name" value="LIPOPOLYSACCHARIDE ASSEMBLY PROTEIN B"/>
    <property type="match status" value="1"/>
</dbReference>
<sequence>MFEIPKPKSVDQLSAIIIDQQALVRDSLKNTLYRIGVPYIRGADRAHQAISEFRQRDFELVLISFDLNADKDGFHLLEELKFKGFVKKSTCVIFLSADTDNTLVHSVVEMQPDDFWSKPLDLRKIEKRLGRILNTRRKLFNPFYCSDKGEYSRAIYYAERYLKDEQFKAYQAKLNRLIGDCLCQLGEYKDAEAYYRTLLKSVNFGWVHIGLTHCLLKQGKIEEAEANVAALKKRKDTCCSVHDLLANYYVDEGDYPRAYEEIQAAVKLSPRNIERNRRAWDLARLNHDREGQYVATTHMARFAKNSIHDSPQLTLNMLRSGIDLSGASDEEQSHQLNRTAERHLYQLQKSYPGEEFINQLLVLEARLMVSRGDKKGAEKKLEQIHRPESNTAFEENLDLAKLWHETGHREKAVALLREMQKHVTDDTFSGHIIQRYLEQELDERQAIHFSPKELSDMASTYYKQDRLEQALSSLQKALTLSPSSTQIALSTLKVLAKMAERGDDLSEQLELMQSCDKLLADAKLSSTQAQELAEYRQQLNQQNMEPVESD</sequence>
<dbReference type="InterPro" id="IPR011990">
    <property type="entry name" value="TPR-like_helical_dom_sf"/>
</dbReference>
<dbReference type="GO" id="GO:0000160">
    <property type="term" value="P:phosphorelay signal transduction system"/>
    <property type="evidence" value="ECO:0007669"/>
    <property type="project" value="InterPro"/>
</dbReference>
<name>A0A2S2E672_9ALTE</name>
<keyword evidence="2 4" id="KW-0802">TPR repeat</keyword>
<feature type="repeat" description="TPR" evidence="4">
    <location>
        <begin position="239"/>
        <end position="272"/>
    </location>
</feature>
<dbReference type="AlphaFoldDB" id="A0A2S2E672"/>
<dbReference type="SUPFAM" id="SSF52172">
    <property type="entry name" value="CheY-like"/>
    <property type="match status" value="1"/>
</dbReference>
<evidence type="ECO:0000256" key="2">
    <source>
        <dbReference type="ARBA" id="ARBA00022803"/>
    </source>
</evidence>
<accession>A0A2S2E672</accession>
<proteinExistence type="predicted"/>
<dbReference type="SMART" id="SM00028">
    <property type="entry name" value="TPR"/>
    <property type="match status" value="3"/>
</dbReference>
<reference evidence="6 7" key="1">
    <citation type="submission" date="2018-05" db="EMBL/GenBank/DDBJ databases">
        <title>Salinimonas sp. HMF8227 Genome sequencing and assembly.</title>
        <authorList>
            <person name="Kang H."/>
            <person name="Kang J."/>
            <person name="Cha I."/>
            <person name="Kim H."/>
            <person name="Joh K."/>
        </authorList>
    </citation>
    <scope>NUCLEOTIDE SEQUENCE [LARGE SCALE GENOMIC DNA]</scope>
    <source>
        <strain evidence="6 7">HMF8227</strain>
    </source>
</reference>
<dbReference type="KEGG" id="salh:HMF8227_02681"/>
<feature type="repeat" description="TPR" evidence="4">
    <location>
        <begin position="451"/>
        <end position="484"/>
    </location>
</feature>
<evidence type="ECO:0000256" key="4">
    <source>
        <dbReference type="PROSITE-ProRule" id="PRU00339"/>
    </source>
</evidence>
<dbReference type="Pfam" id="PF13432">
    <property type="entry name" value="TPR_16"/>
    <property type="match status" value="1"/>
</dbReference>
<dbReference type="SUPFAM" id="SSF48452">
    <property type="entry name" value="TPR-like"/>
    <property type="match status" value="1"/>
</dbReference>
<dbReference type="Pfam" id="PF00072">
    <property type="entry name" value="Response_reg"/>
    <property type="match status" value="1"/>
</dbReference>
<dbReference type="Gene3D" id="1.25.40.10">
    <property type="entry name" value="Tetratricopeptide repeat domain"/>
    <property type="match status" value="2"/>
</dbReference>
<dbReference type="PROSITE" id="PS50005">
    <property type="entry name" value="TPR"/>
    <property type="match status" value="2"/>
</dbReference>
<gene>
    <name evidence="6" type="ORF">HMF8227_02681</name>
</gene>
<protein>
    <recommendedName>
        <fullName evidence="5">Response regulatory domain-containing protein</fullName>
    </recommendedName>
</protein>
<dbReference type="SMART" id="SM00448">
    <property type="entry name" value="REC"/>
    <property type="match status" value="1"/>
</dbReference>
<dbReference type="Gene3D" id="3.40.50.2300">
    <property type="match status" value="1"/>
</dbReference>
<evidence type="ECO:0000259" key="5">
    <source>
        <dbReference type="PROSITE" id="PS50110"/>
    </source>
</evidence>
<dbReference type="PANTHER" id="PTHR45586">
    <property type="entry name" value="TPR REPEAT-CONTAINING PROTEIN PA4667"/>
    <property type="match status" value="1"/>
</dbReference>
<dbReference type="RefSeq" id="WP_109340650.1">
    <property type="nucleotide sequence ID" value="NZ_CP029347.1"/>
</dbReference>
<feature type="domain" description="Response regulatory" evidence="5">
    <location>
        <begin position="14"/>
        <end position="133"/>
    </location>
</feature>
<dbReference type="Pfam" id="PF13181">
    <property type="entry name" value="TPR_8"/>
    <property type="match status" value="1"/>
</dbReference>
<dbReference type="InterPro" id="IPR019734">
    <property type="entry name" value="TPR_rpt"/>
</dbReference>
<dbReference type="InterPro" id="IPR051012">
    <property type="entry name" value="CellSynth/LPSAsmb/PSIAsmb"/>
</dbReference>
<organism evidence="6 7">
    <name type="scientific">Saliniradius amylolyticus</name>
    <dbReference type="NCBI Taxonomy" id="2183582"/>
    <lineage>
        <taxon>Bacteria</taxon>
        <taxon>Pseudomonadati</taxon>
        <taxon>Pseudomonadota</taxon>
        <taxon>Gammaproteobacteria</taxon>
        <taxon>Alteromonadales</taxon>
        <taxon>Alteromonadaceae</taxon>
        <taxon>Saliniradius</taxon>
    </lineage>
</organism>
<evidence type="ECO:0000256" key="3">
    <source>
        <dbReference type="PROSITE-ProRule" id="PRU00169"/>
    </source>
</evidence>
<dbReference type="PROSITE" id="PS50110">
    <property type="entry name" value="RESPONSE_REGULATORY"/>
    <property type="match status" value="1"/>
</dbReference>
<dbReference type="Proteomes" id="UP000245728">
    <property type="component" value="Chromosome"/>
</dbReference>